<dbReference type="EMBL" id="CM055730">
    <property type="protein sequence ID" value="KAJ8013489.1"/>
    <property type="molecule type" value="Genomic_DNA"/>
</dbReference>
<proteinExistence type="predicted"/>
<evidence type="ECO:0000313" key="2">
    <source>
        <dbReference type="Proteomes" id="UP001157502"/>
    </source>
</evidence>
<dbReference type="Proteomes" id="UP001157502">
    <property type="component" value="Chromosome 3"/>
</dbReference>
<comment type="caution">
    <text evidence="1">The sequence shown here is derived from an EMBL/GenBank/DDBJ whole genome shotgun (WGS) entry which is preliminary data.</text>
</comment>
<organism evidence="1 2">
    <name type="scientific">Dallia pectoralis</name>
    <name type="common">Alaska blackfish</name>
    <dbReference type="NCBI Taxonomy" id="75939"/>
    <lineage>
        <taxon>Eukaryota</taxon>
        <taxon>Metazoa</taxon>
        <taxon>Chordata</taxon>
        <taxon>Craniata</taxon>
        <taxon>Vertebrata</taxon>
        <taxon>Euteleostomi</taxon>
        <taxon>Actinopterygii</taxon>
        <taxon>Neopterygii</taxon>
        <taxon>Teleostei</taxon>
        <taxon>Protacanthopterygii</taxon>
        <taxon>Esociformes</taxon>
        <taxon>Umbridae</taxon>
        <taxon>Dallia</taxon>
    </lineage>
</organism>
<sequence>MRVAVLLVLLFCLTGPQKAHGESEDEAPEEAPETTQSDPVWNELSQLREMIMEQNVKLKNVENRLRDNEDIVDDMDIDLVLTIRTVELLEKDHAALSLEMKKMVVRLNVSEGELKELRKNTTFQSRLTASMEEVEEPERKNTTFEYGLTTNVGKVEKPKRTNKGRTKVASAGFPNPEHSSSVTDTATVK</sequence>
<gene>
    <name evidence="1" type="ORF">DPEC_G00030320</name>
</gene>
<name>A0ACC2HC29_DALPE</name>
<reference evidence="1" key="1">
    <citation type="submission" date="2021-05" db="EMBL/GenBank/DDBJ databases">
        <authorList>
            <person name="Pan Q."/>
            <person name="Jouanno E."/>
            <person name="Zahm M."/>
            <person name="Klopp C."/>
            <person name="Cabau C."/>
            <person name="Louis A."/>
            <person name="Berthelot C."/>
            <person name="Parey E."/>
            <person name="Roest Crollius H."/>
            <person name="Montfort J."/>
            <person name="Robinson-Rechavi M."/>
            <person name="Bouchez O."/>
            <person name="Lampietro C."/>
            <person name="Lopez Roques C."/>
            <person name="Donnadieu C."/>
            <person name="Postlethwait J."/>
            <person name="Bobe J."/>
            <person name="Dillon D."/>
            <person name="Chandos A."/>
            <person name="von Hippel F."/>
            <person name="Guiguen Y."/>
        </authorList>
    </citation>
    <scope>NUCLEOTIDE SEQUENCE</scope>
    <source>
        <strain evidence="1">YG-Jan2019</strain>
    </source>
</reference>
<protein>
    <submittedName>
        <fullName evidence="1">Uncharacterized protein</fullName>
    </submittedName>
</protein>
<accession>A0ACC2HC29</accession>
<evidence type="ECO:0000313" key="1">
    <source>
        <dbReference type="EMBL" id="KAJ8013489.1"/>
    </source>
</evidence>
<keyword evidence="2" id="KW-1185">Reference proteome</keyword>